<dbReference type="AlphaFoldDB" id="A0A1I0P2Z3"/>
<dbReference type="PANTHER" id="PTHR42734:SF5">
    <property type="entry name" value="IRON TRANSPORT SYSTEM ATP-BINDING PROTEIN HI_0361-RELATED"/>
    <property type="match status" value="1"/>
</dbReference>
<dbReference type="Gene3D" id="3.40.50.300">
    <property type="entry name" value="P-loop containing nucleotide triphosphate hydrolases"/>
    <property type="match status" value="1"/>
</dbReference>
<proteinExistence type="inferred from homology"/>
<dbReference type="SUPFAM" id="SSF52540">
    <property type="entry name" value="P-loop containing nucleoside triphosphate hydrolases"/>
    <property type="match status" value="1"/>
</dbReference>
<dbReference type="PANTHER" id="PTHR42734">
    <property type="entry name" value="METAL TRANSPORT SYSTEM ATP-BINDING PROTEIN TM_0124-RELATED"/>
    <property type="match status" value="1"/>
</dbReference>
<dbReference type="InterPro" id="IPR050153">
    <property type="entry name" value="Metal_Ion_Import_ABC"/>
</dbReference>
<gene>
    <name evidence="7" type="ORF">SAMN04487945_1345</name>
</gene>
<dbReference type="PROSITE" id="PS00211">
    <property type="entry name" value="ABC_TRANSPORTER_1"/>
    <property type="match status" value="1"/>
</dbReference>
<evidence type="ECO:0000256" key="5">
    <source>
        <dbReference type="SAM" id="MobiDB-lite"/>
    </source>
</evidence>
<evidence type="ECO:0000313" key="7">
    <source>
        <dbReference type="EMBL" id="SEW08393.1"/>
    </source>
</evidence>
<dbReference type="OrthoDB" id="10909at2157"/>
<dbReference type="RefSeq" id="WP_089668577.1">
    <property type="nucleotide sequence ID" value="NZ_FOJA01000001.1"/>
</dbReference>
<comment type="similarity">
    <text evidence="1">Belongs to the ABC transporter superfamily.</text>
</comment>
<dbReference type="InterPro" id="IPR003439">
    <property type="entry name" value="ABC_transporter-like_ATP-bd"/>
</dbReference>
<dbReference type="Pfam" id="PF00005">
    <property type="entry name" value="ABC_tran"/>
    <property type="match status" value="1"/>
</dbReference>
<name>A0A1I0P2Z3_9EURY</name>
<dbReference type="STRING" id="355548.SAMN04487945_1345"/>
<keyword evidence="4 7" id="KW-0067">ATP-binding</keyword>
<keyword evidence="3" id="KW-0547">Nucleotide-binding</keyword>
<evidence type="ECO:0000256" key="2">
    <source>
        <dbReference type="ARBA" id="ARBA00022448"/>
    </source>
</evidence>
<dbReference type="CDD" id="cd03235">
    <property type="entry name" value="ABC_Metallic_Cations"/>
    <property type="match status" value="1"/>
</dbReference>
<dbReference type="GO" id="GO:0005524">
    <property type="term" value="F:ATP binding"/>
    <property type="evidence" value="ECO:0007669"/>
    <property type="project" value="UniProtKB-KW"/>
</dbReference>
<evidence type="ECO:0000256" key="1">
    <source>
        <dbReference type="ARBA" id="ARBA00005417"/>
    </source>
</evidence>
<dbReference type="InterPro" id="IPR017871">
    <property type="entry name" value="ABC_transporter-like_CS"/>
</dbReference>
<evidence type="ECO:0000259" key="6">
    <source>
        <dbReference type="PROSITE" id="PS50893"/>
    </source>
</evidence>
<dbReference type="InterPro" id="IPR003593">
    <property type="entry name" value="AAA+_ATPase"/>
</dbReference>
<accession>A0A1I0P2Z3</accession>
<protein>
    <submittedName>
        <fullName evidence="7">Zinc transport system ATP-binding protein</fullName>
    </submittedName>
</protein>
<evidence type="ECO:0000313" key="8">
    <source>
        <dbReference type="Proteomes" id="UP000198518"/>
    </source>
</evidence>
<feature type="compositionally biased region" description="Polar residues" evidence="5">
    <location>
        <begin position="1"/>
        <end position="16"/>
    </location>
</feature>
<dbReference type="GO" id="GO:0016887">
    <property type="term" value="F:ATP hydrolysis activity"/>
    <property type="evidence" value="ECO:0007669"/>
    <property type="project" value="InterPro"/>
</dbReference>
<keyword evidence="2" id="KW-0813">Transport</keyword>
<dbReference type="PROSITE" id="PS50893">
    <property type="entry name" value="ABC_TRANSPORTER_2"/>
    <property type="match status" value="1"/>
</dbReference>
<reference evidence="7 8" key="1">
    <citation type="submission" date="2016-10" db="EMBL/GenBank/DDBJ databases">
        <authorList>
            <person name="de Groot N.N."/>
        </authorList>
    </citation>
    <scope>NUCLEOTIDE SEQUENCE [LARGE SCALE GENOMIC DNA]</scope>
    <source>
        <strain evidence="7 8">CGMCC 1.5337</strain>
    </source>
</reference>
<feature type="domain" description="ABC transporter" evidence="6">
    <location>
        <begin position="33"/>
        <end position="296"/>
    </location>
</feature>
<feature type="region of interest" description="Disordered" evidence="5">
    <location>
        <begin position="1"/>
        <end position="29"/>
    </location>
</feature>
<keyword evidence="8" id="KW-1185">Reference proteome</keyword>
<organism evidence="7 8">
    <name type="scientific">Halobacterium jilantaiense</name>
    <dbReference type="NCBI Taxonomy" id="355548"/>
    <lineage>
        <taxon>Archaea</taxon>
        <taxon>Methanobacteriati</taxon>
        <taxon>Methanobacteriota</taxon>
        <taxon>Stenosarchaea group</taxon>
        <taxon>Halobacteria</taxon>
        <taxon>Halobacteriales</taxon>
        <taxon>Halobacteriaceae</taxon>
        <taxon>Halobacterium</taxon>
    </lineage>
</organism>
<dbReference type="EMBL" id="FOJA01000001">
    <property type="protein sequence ID" value="SEW08393.1"/>
    <property type="molecule type" value="Genomic_DNA"/>
</dbReference>
<dbReference type="Proteomes" id="UP000198518">
    <property type="component" value="Unassembled WGS sequence"/>
</dbReference>
<evidence type="ECO:0000256" key="3">
    <source>
        <dbReference type="ARBA" id="ARBA00022741"/>
    </source>
</evidence>
<evidence type="ECO:0000256" key="4">
    <source>
        <dbReference type="ARBA" id="ARBA00022840"/>
    </source>
</evidence>
<dbReference type="SMART" id="SM00382">
    <property type="entry name" value="AAA"/>
    <property type="match status" value="1"/>
</dbReference>
<dbReference type="InterPro" id="IPR027417">
    <property type="entry name" value="P-loop_NTPase"/>
</dbReference>
<sequence length="304" mass="31987">MSTPEIDTTVADSNPEQETDGVAAGEESPEPVVRLDGVTFGYTSTPVVEDVSLTVDRGEYVAVVGPNGSGKSTLMQVLLGLLSPDDGTASLFGERAGSSGDGDRIGYVAQHASASKEMPITVREVVKMGRFPHVGFDRLRGDDWSLRDRLTEAPLAAVRDVAAAVSGRLSASDWARVDDALATVGMSAFADRRITELSGGQRQRAFIARALAGDADLLVLDEPTVGVDAESVDAFYDLLAALNDDGITVVLIEHDLGAVVEHAERVVCLNREVYFDGPSDAFVASDALARAFGTEARFLAGGGE</sequence>